<dbReference type="Pfam" id="PF26574">
    <property type="entry name" value="GAIN_ADGRG2"/>
    <property type="match status" value="1"/>
</dbReference>
<comment type="subunit">
    <text evidence="16">Heterodimer of 2 chains generated by proteolytic processing; the large extracellular N-terminal fragment and the membrane-bound C-terminal fragment predominantly remain associated and non-covalently linked. Interacts with CFTR.</text>
</comment>
<evidence type="ECO:0000313" key="21">
    <source>
        <dbReference type="EMBL" id="AWP21066.1"/>
    </source>
</evidence>
<dbReference type="InterPro" id="IPR000832">
    <property type="entry name" value="GPCR_2_secretin-like"/>
</dbReference>
<evidence type="ECO:0000256" key="18">
    <source>
        <dbReference type="SAM" id="Phobius"/>
    </source>
</evidence>
<proteinExistence type="inferred from homology"/>
<protein>
    <recommendedName>
        <fullName evidence="14">Adhesion G-protein coupled receptor G2</fullName>
    </recommendedName>
    <alternativeName>
        <fullName evidence="15">G-protein coupled receptor 64</fullName>
    </alternativeName>
</protein>
<name>A0A2U9CZA7_SCOMX</name>
<evidence type="ECO:0000259" key="19">
    <source>
        <dbReference type="PROSITE" id="PS50221"/>
    </source>
</evidence>
<evidence type="ECO:0000256" key="6">
    <source>
        <dbReference type="ARBA" id="ARBA00022729"/>
    </source>
</evidence>
<dbReference type="Pfam" id="PF00002">
    <property type="entry name" value="7tm_2"/>
    <property type="match status" value="1"/>
</dbReference>
<feature type="transmembrane region" description="Helical" evidence="18">
    <location>
        <begin position="918"/>
        <end position="940"/>
    </location>
</feature>
<dbReference type="PROSITE" id="PS50261">
    <property type="entry name" value="G_PROTEIN_RECEP_F2_4"/>
    <property type="match status" value="1"/>
</dbReference>
<feature type="compositionally biased region" description="Basic and acidic residues" evidence="17">
    <location>
        <begin position="54"/>
        <end position="64"/>
    </location>
</feature>
<keyword evidence="7 18" id="KW-1133">Transmembrane helix</keyword>
<evidence type="ECO:0000256" key="13">
    <source>
        <dbReference type="ARBA" id="ARBA00023224"/>
    </source>
</evidence>
<dbReference type="PANTHER" id="PTHR12011:SF264">
    <property type="entry name" value="ADHESION G-PROTEIN COUPLED RECEPTOR G2"/>
    <property type="match status" value="1"/>
</dbReference>
<dbReference type="InterPro" id="IPR017983">
    <property type="entry name" value="GPCR_2_secretin-like_CS"/>
</dbReference>
<evidence type="ECO:0000256" key="15">
    <source>
        <dbReference type="ARBA" id="ARBA00083924"/>
    </source>
</evidence>
<dbReference type="PROSITE" id="PS50221">
    <property type="entry name" value="GAIN_B"/>
    <property type="match status" value="1"/>
</dbReference>
<keyword evidence="11 21" id="KW-0675">Receptor</keyword>
<dbReference type="GO" id="GO:0016324">
    <property type="term" value="C:apical plasma membrane"/>
    <property type="evidence" value="ECO:0007669"/>
    <property type="project" value="UniProtKB-SubCell"/>
</dbReference>
<feature type="domain" description="GAIN-B" evidence="19">
    <location>
        <begin position="640"/>
        <end position="802"/>
    </location>
</feature>
<feature type="transmembrane region" description="Helical" evidence="18">
    <location>
        <begin position="1045"/>
        <end position="1067"/>
    </location>
</feature>
<dbReference type="FunFam" id="1.20.1070.10:FF:000043">
    <property type="entry name" value="adhesion G-protein coupled receptor G2 isoform X1"/>
    <property type="match status" value="1"/>
</dbReference>
<comment type="subcellular location">
    <subcellularLocation>
        <location evidence="1">Apical cell membrane</location>
        <topology evidence="1">Multi-pass membrane protein</topology>
    </subcellularLocation>
</comment>
<keyword evidence="6" id="KW-0732">Signal</keyword>
<dbReference type="PRINTS" id="PR00249">
    <property type="entry name" value="GPCRSECRETIN"/>
</dbReference>
<accession>A0A2U9CZA7</accession>
<feature type="domain" description="G-protein coupled receptors family 2 profile 2" evidence="20">
    <location>
        <begin position="812"/>
        <end position="1068"/>
    </location>
</feature>
<reference evidence="21 22" key="1">
    <citation type="submission" date="2017-12" db="EMBL/GenBank/DDBJ databases">
        <title>Integrating genomic resources of turbot (Scophthalmus maximus) in depth evaluation of genetic and physical mapping variation across individuals.</title>
        <authorList>
            <person name="Martinez P."/>
        </authorList>
    </citation>
    <scope>NUCLEOTIDE SEQUENCE [LARGE SCALE GENOMIC DNA]</scope>
</reference>
<feature type="transmembrane region" description="Helical" evidence="18">
    <location>
        <begin position="871"/>
        <end position="898"/>
    </location>
</feature>
<keyword evidence="9 18" id="KW-0472">Membrane</keyword>
<evidence type="ECO:0000256" key="2">
    <source>
        <dbReference type="ARBA" id="ARBA00007343"/>
    </source>
</evidence>
<feature type="region of interest" description="Disordered" evidence="17">
    <location>
        <begin position="1103"/>
        <end position="1127"/>
    </location>
</feature>
<evidence type="ECO:0000256" key="1">
    <source>
        <dbReference type="ARBA" id="ARBA00004424"/>
    </source>
</evidence>
<keyword evidence="12" id="KW-0325">Glycoprotein</keyword>
<dbReference type="AlphaFoldDB" id="A0A2U9CZA7"/>
<evidence type="ECO:0000259" key="20">
    <source>
        <dbReference type="PROSITE" id="PS50261"/>
    </source>
</evidence>
<evidence type="ECO:0000256" key="8">
    <source>
        <dbReference type="ARBA" id="ARBA00023040"/>
    </source>
</evidence>
<evidence type="ECO:0000313" key="22">
    <source>
        <dbReference type="Proteomes" id="UP000246464"/>
    </source>
</evidence>
<dbReference type="InterPro" id="IPR000203">
    <property type="entry name" value="GPS"/>
</dbReference>
<evidence type="ECO:0000256" key="12">
    <source>
        <dbReference type="ARBA" id="ARBA00023180"/>
    </source>
</evidence>
<feature type="region of interest" description="Disordered" evidence="17">
    <location>
        <begin position="1"/>
        <end position="117"/>
    </location>
</feature>
<feature type="transmembrane region" description="Helical" evidence="18">
    <location>
        <begin position="1017"/>
        <end position="1039"/>
    </location>
</feature>
<evidence type="ECO:0000256" key="9">
    <source>
        <dbReference type="ARBA" id="ARBA00023136"/>
    </source>
</evidence>
<dbReference type="InterPro" id="IPR046338">
    <property type="entry name" value="GAIN_dom_sf"/>
</dbReference>
<keyword evidence="5 18" id="KW-0812">Transmembrane</keyword>
<dbReference type="InterPro" id="IPR013320">
    <property type="entry name" value="ConA-like_dom_sf"/>
</dbReference>
<evidence type="ECO:0000256" key="4">
    <source>
        <dbReference type="ARBA" id="ARBA00022553"/>
    </source>
</evidence>
<dbReference type="GO" id="GO:0004930">
    <property type="term" value="F:G protein-coupled receptor activity"/>
    <property type="evidence" value="ECO:0007669"/>
    <property type="project" value="UniProtKB-KW"/>
</dbReference>
<evidence type="ECO:0000256" key="11">
    <source>
        <dbReference type="ARBA" id="ARBA00023170"/>
    </source>
</evidence>
<dbReference type="InterPro" id="IPR057244">
    <property type="entry name" value="GAIN_B"/>
</dbReference>
<dbReference type="Proteomes" id="UP000246464">
    <property type="component" value="Chromosome 21"/>
</dbReference>
<dbReference type="PANTHER" id="PTHR12011">
    <property type="entry name" value="ADHESION G-PROTEIN COUPLED RECEPTOR"/>
    <property type="match status" value="1"/>
</dbReference>
<keyword evidence="8" id="KW-0297">G-protein coupled receptor</keyword>
<feature type="transmembrane region" description="Helical" evidence="18">
    <location>
        <begin position="848"/>
        <end position="865"/>
    </location>
</feature>
<dbReference type="Pfam" id="PF01825">
    <property type="entry name" value="GPS"/>
    <property type="match status" value="1"/>
</dbReference>
<keyword evidence="4" id="KW-0597">Phosphoprotein</keyword>
<dbReference type="GO" id="GO:0007189">
    <property type="term" value="P:adenylate cyclase-activating G protein-coupled receptor signaling pathway"/>
    <property type="evidence" value="ECO:0007669"/>
    <property type="project" value="TreeGrafter"/>
</dbReference>
<evidence type="ECO:0000256" key="17">
    <source>
        <dbReference type="SAM" id="MobiDB-lite"/>
    </source>
</evidence>
<feature type="compositionally biased region" description="Basic and acidic residues" evidence="17">
    <location>
        <begin position="1"/>
        <end position="43"/>
    </location>
</feature>
<dbReference type="GO" id="GO:0007166">
    <property type="term" value="P:cell surface receptor signaling pathway"/>
    <property type="evidence" value="ECO:0007669"/>
    <property type="project" value="InterPro"/>
</dbReference>
<organism evidence="21 22">
    <name type="scientific">Scophthalmus maximus</name>
    <name type="common">Turbot</name>
    <name type="synonym">Psetta maxima</name>
    <dbReference type="NCBI Taxonomy" id="52904"/>
    <lineage>
        <taxon>Eukaryota</taxon>
        <taxon>Metazoa</taxon>
        <taxon>Chordata</taxon>
        <taxon>Craniata</taxon>
        <taxon>Vertebrata</taxon>
        <taxon>Euteleostomi</taxon>
        <taxon>Actinopterygii</taxon>
        <taxon>Neopterygii</taxon>
        <taxon>Teleostei</taxon>
        <taxon>Neoteleostei</taxon>
        <taxon>Acanthomorphata</taxon>
        <taxon>Carangaria</taxon>
        <taxon>Pleuronectiformes</taxon>
        <taxon>Pleuronectoidei</taxon>
        <taxon>Scophthalmidae</taxon>
        <taxon>Scophthalmus</taxon>
    </lineage>
</organism>
<dbReference type="Gene3D" id="1.20.1070.10">
    <property type="entry name" value="Rhodopsin 7-helix transmembrane proteins"/>
    <property type="match status" value="1"/>
</dbReference>
<evidence type="ECO:0000256" key="7">
    <source>
        <dbReference type="ARBA" id="ARBA00022989"/>
    </source>
</evidence>
<dbReference type="InterPro" id="IPR017981">
    <property type="entry name" value="GPCR_2-like_7TM"/>
</dbReference>
<sequence>MREERRRATEVRGRGLRAGERRPARRQGERETQARTAETKQNPEEDTSTVAALDSRESGGRDDGNDGGTRAACDHSEDDESPAVGQTRIHAHEQKPTSHARMQTVGTSGKGMTMDVQSPCSREASTALGYFLGDTKAVLNGCEDHWTLPDRSAMPLLFQMTVCVDIRVVRPGAWVAFSYSSVYAPKPELGLEGDDGALYGWLLRVRHRFPLRLSPTVWHRVCLRRDVRRNSFSLEVDGAMVAERTVIAQAIAPSGSLQLGCRPRDRLFGAERGEVELYLFRMWADLGHHGLCEDGTVIGWDTRYWRFSSLNARQTDPNLLCDAFFWMSLSAEAKKSSNINTEVKDLVSKALKCNRQPAKFLDFCQPDKKVEVVDVSCSAEEADGENSEKKAPRNATCGVLLKLSPAVSACELQRAGVIALQQAGNAKIRARITGEVERVGRNLCEDLKSPGGNFVRCKFTTSLDDFCQSSTHSSFNCSLLELNHHDPGQQPVTQSCSGEKSRFCDCTTFCNSSSKKYYSSACLHMFALLTSSKSHMCIYSSLSCSDYSEISQQYKVGQLVGQLEKLLDGPTVSQSVGQKAIGIISNLMDGDPAALSASANRLIRVVDSVGLRAVVSGDREILSSNSLVLAIRTVDGTNFPSTSVNIFNSDNVQIRALDRSRYKRSGSALGSVFLPSTLTAGLSPEQQQQASRVQFTFHTKNAFFQDKALDDKTLVSPVLGASVANLSISNLTENILFTIRNINPMPGNFVASCAFWDFTVNDGQGGWSSAGCFVVNATSDDTTCSCNHLTSFAILLDLSRDVLIDRQHAQILTFVTYIGCGISAIFLAVTLLTYLSFEKLLRDIPAKILVQLCLSLLLLNLVFLLDGWLALYPAIGLCISTAFFLHYFLLTSFTWAGLEALHMYLSIVQVFTPYLSRYMLKFSLMGWGIPLLVVIIIISVDKDNYGLVTYGKYSDGTSDDFCWLLNDIAFYVGVVAYFLLVFVLCLLVFVVVMVQLSRIKKRNPQNQSPNRGVLTDLRSVSGLVVLLGLTWGFALFAWGPLYIPFVYLFTIFNSLQGFLVFVFHCAVKENVRRQWRTYLCCGRLRLAENSEWSHKATQNNRTLSTATAFTSGPHSTSGKSSVVGEGTNSSGTFTVSDPRISNSSNSDVVFNELHGRNAPVHGKA</sequence>
<dbReference type="PROSITE" id="PS00650">
    <property type="entry name" value="G_PROTEIN_RECEP_F2_2"/>
    <property type="match status" value="1"/>
</dbReference>
<evidence type="ECO:0000256" key="16">
    <source>
        <dbReference type="ARBA" id="ARBA00093560"/>
    </source>
</evidence>
<keyword evidence="22" id="KW-1185">Reference proteome</keyword>
<feature type="transmembrane region" description="Helical" evidence="18">
    <location>
        <begin position="814"/>
        <end position="836"/>
    </location>
</feature>
<keyword evidence="3" id="KW-1003">Cell membrane</keyword>
<dbReference type="SUPFAM" id="SSF49899">
    <property type="entry name" value="Concanavalin A-like lectins/glucanases"/>
    <property type="match status" value="1"/>
</dbReference>
<dbReference type="InterPro" id="IPR058857">
    <property type="entry name" value="GAIN_ADGRG2/6"/>
</dbReference>
<dbReference type="Gene3D" id="2.60.220.50">
    <property type="match status" value="1"/>
</dbReference>
<evidence type="ECO:0000256" key="3">
    <source>
        <dbReference type="ARBA" id="ARBA00022475"/>
    </source>
</evidence>
<evidence type="ECO:0000256" key="5">
    <source>
        <dbReference type="ARBA" id="ARBA00022692"/>
    </source>
</evidence>
<dbReference type="EMBL" id="CP026263">
    <property type="protein sequence ID" value="AWP21066.1"/>
    <property type="molecule type" value="Genomic_DNA"/>
</dbReference>
<evidence type="ECO:0000256" key="14">
    <source>
        <dbReference type="ARBA" id="ARBA00069918"/>
    </source>
</evidence>
<keyword evidence="10" id="KW-1015">Disulfide bond</keyword>
<feature type="transmembrane region" description="Helical" evidence="18">
    <location>
        <begin position="968"/>
        <end position="996"/>
    </location>
</feature>
<dbReference type="SUPFAM" id="SSF81321">
    <property type="entry name" value="Family A G protein-coupled receptor-like"/>
    <property type="match status" value="1"/>
</dbReference>
<dbReference type="Gene3D" id="2.60.120.200">
    <property type="match status" value="1"/>
</dbReference>
<keyword evidence="13" id="KW-0807">Transducer</keyword>
<gene>
    <name evidence="21" type="ORF">SMAX5B_001537</name>
</gene>
<dbReference type="SMART" id="SM00303">
    <property type="entry name" value="GPS"/>
    <property type="match status" value="1"/>
</dbReference>
<comment type="similarity">
    <text evidence="2">Belongs to the G-protein coupled receptor 2 family. Adhesion G-protein coupled receptor (ADGR) subfamily.</text>
</comment>
<evidence type="ECO:0000256" key="10">
    <source>
        <dbReference type="ARBA" id="ARBA00023157"/>
    </source>
</evidence>
<dbReference type="FunFam" id="2.60.220.50:FF:000003">
    <property type="entry name" value="adhesion G-protein coupled receptor G2 isoform X2"/>
    <property type="match status" value="1"/>
</dbReference>